<dbReference type="InterPro" id="IPR004634">
    <property type="entry name" value="Pept_S49_pIV"/>
</dbReference>
<dbReference type="Gene3D" id="3.90.226.10">
    <property type="entry name" value="2-enoyl-CoA Hydratase, Chain A, domain 1"/>
    <property type="match status" value="3"/>
</dbReference>
<name>A0ABT8F597_9BACT</name>
<keyword evidence="4" id="KW-0378">Hydrolase</keyword>
<dbReference type="InterPro" id="IPR047217">
    <property type="entry name" value="S49_SppA_67K_type_N"/>
</dbReference>
<dbReference type="PANTHER" id="PTHR33209:SF1">
    <property type="entry name" value="PEPTIDASE S49 DOMAIN-CONTAINING PROTEIN"/>
    <property type="match status" value="1"/>
</dbReference>
<evidence type="ECO:0000256" key="3">
    <source>
        <dbReference type="ARBA" id="ARBA00022670"/>
    </source>
</evidence>
<protein>
    <submittedName>
        <fullName evidence="9">Signal peptide peptidase SppA</fullName>
    </submittedName>
</protein>
<evidence type="ECO:0000313" key="10">
    <source>
        <dbReference type="Proteomes" id="UP001168552"/>
    </source>
</evidence>
<dbReference type="PIRSF" id="PIRSF001217">
    <property type="entry name" value="Protease_4_SppA"/>
    <property type="match status" value="1"/>
</dbReference>
<evidence type="ECO:0000256" key="2">
    <source>
        <dbReference type="ARBA" id="ARBA00008683"/>
    </source>
</evidence>
<dbReference type="InterPro" id="IPR002142">
    <property type="entry name" value="Peptidase_S49"/>
</dbReference>
<keyword evidence="7" id="KW-1133">Transmembrane helix</keyword>
<gene>
    <name evidence="9" type="primary">sppA</name>
    <name evidence="9" type="ORF">QWY31_07945</name>
</gene>
<comment type="caution">
    <text evidence="9">The sequence shown here is derived from an EMBL/GenBank/DDBJ whole genome shotgun (WGS) entry which is preliminary data.</text>
</comment>
<keyword evidence="6 7" id="KW-0472">Membrane</keyword>
<evidence type="ECO:0000313" key="9">
    <source>
        <dbReference type="EMBL" id="MDN4165429.1"/>
    </source>
</evidence>
<evidence type="ECO:0000259" key="8">
    <source>
        <dbReference type="Pfam" id="PF01343"/>
    </source>
</evidence>
<evidence type="ECO:0000256" key="5">
    <source>
        <dbReference type="ARBA" id="ARBA00022825"/>
    </source>
</evidence>
<keyword evidence="3" id="KW-0645">Protease</keyword>
<dbReference type="PANTHER" id="PTHR33209">
    <property type="entry name" value="PROTEASE 4"/>
    <property type="match status" value="1"/>
</dbReference>
<organism evidence="9 10">
    <name type="scientific">Shiella aurantiaca</name>
    <dbReference type="NCBI Taxonomy" id="3058365"/>
    <lineage>
        <taxon>Bacteria</taxon>
        <taxon>Pseudomonadati</taxon>
        <taxon>Bacteroidota</taxon>
        <taxon>Cytophagia</taxon>
        <taxon>Cytophagales</taxon>
        <taxon>Shiellaceae</taxon>
        <taxon>Shiella</taxon>
    </lineage>
</organism>
<dbReference type="Proteomes" id="UP001168552">
    <property type="component" value="Unassembled WGS sequence"/>
</dbReference>
<dbReference type="EMBL" id="JAUHJS010000003">
    <property type="protein sequence ID" value="MDN4165429.1"/>
    <property type="molecule type" value="Genomic_DNA"/>
</dbReference>
<evidence type="ECO:0000256" key="6">
    <source>
        <dbReference type="ARBA" id="ARBA00023136"/>
    </source>
</evidence>
<feature type="transmembrane region" description="Helical" evidence="7">
    <location>
        <begin position="7"/>
        <end position="27"/>
    </location>
</feature>
<sequence>MRGFFKIVFGTLVGIFLAWFLAFWILIGLAGSLSSDKEVTVKKNSVLHLSLNRPIVEREVEDPFEELMGTYSGAVSTVGLLELKSAIKQAATDENIKGIYLDAGFPTTGFATLREIRESLLEFKESGKFIIAYSEYYSEAGYYLASVADEIHLNPLGVIELNGLSTEVIFFKGLFEKLEIEPQIFRVGEFKSAVEPFMRTDMSEANRVQTRSFLGSLYTTYLKDVAASRAIDFDALSAIANQMQVRKAQDAVDKKLATHISYEDEVHASLRSQLGLEDSDKIQTISYKKYRKSYSDENYGSKDRIAVIMANGAIGSGESTNDAIGSATVAEEIRKARKDKKVKAVVLRINSPGGSLVASDVIWREVSLCTQEKPVIASMGDVAASGGYYIAMAADTIVAQPNTITGSIGIFGMLFNAKNLLNNKLGITTESIKTGEWSDMMTISRPLTDAEKAIIQTEIESGYNTFTTKAAEGRSMSHEALLAIASGRVWSGREAKERGLVDVMGGLDDAIAIAAAKAGLTEYSTRYFPKQKNFAEQLLSGMSEEAQMKIMEWQLGEYFPIYQQVKEVQKLQGVQALMPYEFVIQ</sequence>
<dbReference type="CDD" id="cd07023">
    <property type="entry name" value="S49_Sppa_N_C"/>
    <property type="match status" value="1"/>
</dbReference>
<comment type="similarity">
    <text evidence="2">Belongs to the peptidase S49 family.</text>
</comment>
<feature type="domain" description="Peptidase S49" evidence="8">
    <location>
        <begin position="123"/>
        <end position="276"/>
    </location>
</feature>
<comment type="subcellular location">
    <subcellularLocation>
        <location evidence="1">Membrane</location>
    </subcellularLocation>
</comment>
<dbReference type="InterPro" id="IPR047272">
    <property type="entry name" value="S49_SppA_C"/>
</dbReference>
<proteinExistence type="inferred from homology"/>
<dbReference type="Gene3D" id="6.20.330.10">
    <property type="match status" value="1"/>
</dbReference>
<dbReference type="Pfam" id="PF01343">
    <property type="entry name" value="Peptidase_S49"/>
    <property type="match status" value="2"/>
</dbReference>
<dbReference type="InterPro" id="IPR004635">
    <property type="entry name" value="Pept_S49_SppA"/>
</dbReference>
<dbReference type="NCBIfam" id="TIGR00706">
    <property type="entry name" value="SppA_dom"/>
    <property type="match status" value="1"/>
</dbReference>
<feature type="domain" description="Peptidase S49" evidence="8">
    <location>
        <begin position="370"/>
        <end position="520"/>
    </location>
</feature>
<dbReference type="CDD" id="cd07018">
    <property type="entry name" value="S49_SppA_67K_type"/>
    <property type="match status" value="1"/>
</dbReference>
<reference evidence="9" key="1">
    <citation type="submission" date="2023-06" db="EMBL/GenBank/DDBJ databases">
        <title>Cytophagales bacterium Strain LB-30, isolated from soil.</title>
        <authorList>
            <person name="Liu B."/>
        </authorList>
    </citation>
    <scope>NUCLEOTIDE SEQUENCE</scope>
    <source>
        <strain evidence="9">LB-30</strain>
    </source>
</reference>
<dbReference type="RefSeq" id="WP_320003954.1">
    <property type="nucleotide sequence ID" value="NZ_JAUHJS010000003.1"/>
</dbReference>
<keyword evidence="5" id="KW-0720">Serine protease</keyword>
<evidence type="ECO:0000256" key="1">
    <source>
        <dbReference type="ARBA" id="ARBA00004370"/>
    </source>
</evidence>
<dbReference type="SUPFAM" id="SSF52096">
    <property type="entry name" value="ClpP/crotonase"/>
    <property type="match status" value="2"/>
</dbReference>
<keyword evidence="7" id="KW-0812">Transmembrane</keyword>
<dbReference type="NCBIfam" id="TIGR00705">
    <property type="entry name" value="SppA_67K"/>
    <property type="match status" value="1"/>
</dbReference>
<evidence type="ECO:0000256" key="7">
    <source>
        <dbReference type="SAM" id="Phobius"/>
    </source>
</evidence>
<evidence type="ECO:0000256" key="4">
    <source>
        <dbReference type="ARBA" id="ARBA00022801"/>
    </source>
</evidence>
<dbReference type="InterPro" id="IPR029045">
    <property type="entry name" value="ClpP/crotonase-like_dom_sf"/>
</dbReference>
<keyword evidence="10" id="KW-1185">Reference proteome</keyword>
<accession>A0ABT8F597</accession>